<gene>
    <name evidence="1" type="ORF">UFOVP653_58</name>
</gene>
<name>A0A6J5N811_9CAUD</name>
<organism evidence="1">
    <name type="scientific">uncultured Caudovirales phage</name>
    <dbReference type="NCBI Taxonomy" id="2100421"/>
    <lineage>
        <taxon>Viruses</taxon>
        <taxon>Duplodnaviria</taxon>
        <taxon>Heunggongvirae</taxon>
        <taxon>Uroviricota</taxon>
        <taxon>Caudoviricetes</taxon>
        <taxon>Peduoviridae</taxon>
        <taxon>Maltschvirus</taxon>
        <taxon>Maltschvirus maltsch</taxon>
    </lineage>
</organism>
<dbReference type="EMBL" id="LR796613">
    <property type="protein sequence ID" value="CAB4155013.1"/>
    <property type="molecule type" value="Genomic_DNA"/>
</dbReference>
<accession>A0A6J5N811</accession>
<evidence type="ECO:0000313" key="1">
    <source>
        <dbReference type="EMBL" id="CAB4155013.1"/>
    </source>
</evidence>
<reference evidence="1" key="1">
    <citation type="submission" date="2020-04" db="EMBL/GenBank/DDBJ databases">
        <authorList>
            <person name="Chiriac C."/>
            <person name="Salcher M."/>
            <person name="Ghai R."/>
            <person name="Kavagutti S V."/>
        </authorList>
    </citation>
    <scope>NUCLEOTIDE SEQUENCE</scope>
</reference>
<protein>
    <submittedName>
        <fullName evidence="1">Uncharacterized protein</fullName>
    </submittedName>
</protein>
<sequence>MTFPRQFSDSTALLTPSRDYFAITPNDSTNFTFKTRSIRVGVGGDVVAVREDGTAVTFKNCFAGEVLPIVAVRVNATNTTASQLVGL</sequence>
<proteinExistence type="predicted"/>